<dbReference type="PRINTS" id="PR00713">
    <property type="entry name" value="CNATPEPTIDE"/>
</dbReference>
<dbReference type="GO" id="GO:0097746">
    <property type="term" value="P:blood vessel diameter maintenance"/>
    <property type="evidence" value="ECO:0007669"/>
    <property type="project" value="UniProtKB-KW"/>
</dbReference>
<evidence type="ECO:0000313" key="8">
    <source>
        <dbReference type="Proteomes" id="UP000694390"/>
    </source>
</evidence>
<dbReference type="Pfam" id="PF00212">
    <property type="entry name" value="ANP"/>
    <property type="match status" value="1"/>
</dbReference>
<sequence>MNGEAPLRTSKQAAGTGDSLCPSPSPAGPAPQDADLTLSGLRTFTGPAVRPAGGETRGAAPAEGKGAAPCRDGTGPAAPHRAKGGPRRERRGVSGTLTGGGLHCPLSPAWCFWVTRGQIPPIPAPHPQPAAASHSPEFPPLTRGLLLGLRISPRVPRAGRPRETAGGGGGGRGSGSRLLRELRADTKSRAAWARLLRDYPGKRRHKGVSKKGLSKGCFGLKLDRIGSMSGLGC</sequence>
<dbReference type="Ensembl" id="ENSGEVT00005028688.1">
    <property type="protein sequence ID" value="ENSGEVP00005027268.1"/>
    <property type="gene ID" value="ENSGEVG00005019311.1"/>
</dbReference>
<evidence type="ECO:0000256" key="2">
    <source>
        <dbReference type="ARBA" id="ARBA00022525"/>
    </source>
</evidence>
<feature type="compositionally biased region" description="Gly residues" evidence="6">
    <location>
        <begin position="165"/>
        <end position="174"/>
    </location>
</feature>
<feature type="compositionally biased region" description="Basic residues" evidence="6">
    <location>
        <begin position="80"/>
        <end position="90"/>
    </location>
</feature>
<dbReference type="GO" id="GO:0006182">
    <property type="term" value="P:cGMP biosynthetic process"/>
    <property type="evidence" value="ECO:0007669"/>
    <property type="project" value="TreeGrafter"/>
</dbReference>
<evidence type="ECO:0000256" key="6">
    <source>
        <dbReference type="SAM" id="MobiDB-lite"/>
    </source>
</evidence>
<dbReference type="PANTHER" id="PTHR12167:SF2">
    <property type="entry name" value="C-TYPE NATRIURETIC PEPTIDE"/>
    <property type="match status" value="1"/>
</dbReference>
<keyword evidence="8" id="KW-1185">Reference proteome</keyword>
<feature type="compositionally biased region" description="Low complexity" evidence="6">
    <location>
        <begin position="58"/>
        <end position="69"/>
    </location>
</feature>
<dbReference type="SMART" id="SM00183">
    <property type="entry name" value="NAT_PEP"/>
    <property type="match status" value="1"/>
</dbReference>
<evidence type="ECO:0000256" key="4">
    <source>
        <dbReference type="ARBA" id="ARBA00022858"/>
    </source>
</evidence>
<dbReference type="GO" id="GO:0007168">
    <property type="term" value="P:receptor guanylyl cyclase signaling pathway"/>
    <property type="evidence" value="ECO:0007669"/>
    <property type="project" value="TreeGrafter"/>
</dbReference>
<comment type="subcellular location">
    <subcellularLocation>
        <location evidence="1 5">Secreted</location>
    </subcellularLocation>
</comment>
<dbReference type="GeneTree" id="ENSGT00390000015492"/>
<comment type="similarity">
    <text evidence="5">Belongs to the natriuretic peptide family.</text>
</comment>
<feature type="region of interest" description="Disordered" evidence="6">
    <location>
        <begin position="1"/>
        <end position="99"/>
    </location>
</feature>
<dbReference type="OrthoDB" id="8911465at2759"/>
<dbReference type="Proteomes" id="UP000694390">
    <property type="component" value="Chromosome 9"/>
</dbReference>
<reference evidence="7" key="2">
    <citation type="submission" date="2025-08" db="UniProtKB">
        <authorList>
            <consortium name="Ensembl"/>
        </authorList>
    </citation>
    <scope>IDENTIFICATION</scope>
</reference>
<gene>
    <name evidence="7" type="primary">NPPC</name>
</gene>
<name>A0A8C4YLJ3_9SAUR</name>
<dbReference type="GO" id="GO:0005179">
    <property type="term" value="F:hormone activity"/>
    <property type="evidence" value="ECO:0007669"/>
    <property type="project" value="InterPro"/>
</dbReference>
<evidence type="ECO:0000256" key="5">
    <source>
        <dbReference type="RuleBase" id="RU003686"/>
    </source>
</evidence>
<keyword evidence="4 5" id="KW-0838">Vasoactive</keyword>
<keyword evidence="3" id="KW-0732">Signal</keyword>
<dbReference type="GO" id="GO:0005576">
    <property type="term" value="C:extracellular region"/>
    <property type="evidence" value="ECO:0007669"/>
    <property type="project" value="UniProtKB-SubCell"/>
</dbReference>
<evidence type="ECO:0000256" key="1">
    <source>
        <dbReference type="ARBA" id="ARBA00004613"/>
    </source>
</evidence>
<reference evidence="7" key="3">
    <citation type="submission" date="2025-09" db="UniProtKB">
        <authorList>
            <consortium name="Ensembl"/>
        </authorList>
    </citation>
    <scope>IDENTIFICATION</scope>
</reference>
<evidence type="ECO:0000256" key="3">
    <source>
        <dbReference type="ARBA" id="ARBA00022729"/>
    </source>
</evidence>
<dbReference type="InterPro" id="IPR000663">
    <property type="entry name" value="Natr_peptide"/>
</dbReference>
<dbReference type="InterPro" id="IPR002406">
    <property type="entry name" value="C_natriurtcpep"/>
</dbReference>
<dbReference type="AlphaFoldDB" id="A0A8C4YLJ3"/>
<proteinExistence type="inferred from homology"/>
<dbReference type="InterPro" id="IPR030480">
    <property type="entry name" value="Natr_peptide_CS"/>
</dbReference>
<dbReference type="PANTHER" id="PTHR12167">
    <property type="entry name" value="C-TYPE NATRIURETIC PEPTIDE"/>
    <property type="match status" value="1"/>
</dbReference>
<protein>
    <submittedName>
        <fullName evidence="7">Natriuretic peptide C</fullName>
    </submittedName>
</protein>
<dbReference type="PRINTS" id="PR00710">
    <property type="entry name" value="NATPEPTIDES"/>
</dbReference>
<organism evidence="7 8">
    <name type="scientific">Gopherus evgoodei</name>
    <name type="common">Goodes thornscrub tortoise</name>
    <dbReference type="NCBI Taxonomy" id="1825980"/>
    <lineage>
        <taxon>Eukaryota</taxon>
        <taxon>Metazoa</taxon>
        <taxon>Chordata</taxon>
        <taxon>Craniata</taxon>
        <taxon>Vertebrata</taxon>
        <taxon>Euteleostomi</taxon>
        <taxon>Archelosauria</taxon>
        <taxon>Testudinata</taxon>
        <taxon>Testudines</taxon>
        <taxon>Cryptodira</taxon>
        <taxon>Durocryptodira</taxon>
        <taxon>Testudinoidea</taxon>
        <taxon>Testudinidae</taxon>
        <taxon>Gopherus</taxon>
    </lineage>
</organism>
<keyword evidence="2" id="KW-0964">Secreted</keyword>
<reference evidence="7" key="1">
    <citation type="submission" date="2019-06" db="EMBL/GenBank/DDBJ databases">
        <title>G10K-VGP Goodes thornscrub tortoise genome, primary haplotype.</title>
        <authorList>
            <person name="Murphy B."/>
            <person name="Edwards T."/>
            <person name="Rhie A."/>
            <person name="Koren S."/>
            <person name="Phillippy A."/>
            <person name="Fedrigo O."/>
            <person name="Haase B."/>
            <person name="Mountcastle J."/>
            <person name="Lewin H."/>
            <person name="Damas J."/>
            <person name="Howe K."/>
            <person name="Formenti G."/>
            <person name="Myers G."/>
            <person name="Durbin R."/>
            <person name="Jarvis E.D."/>
        </authorList>
    </citation>
    <scope>NUCLEOTIDE SEQUENCE [LARGE SCALE GENOMIC DNA]</scope>
</reference>
<evidence type="ECO:0000313" key="7">
    <source>
        <dbReference type="Ensembl" id="ENSGEVP00005027268.1"/>
    </source>
</evidence>
<feature type="region of interest" description="Disordered" evidence="6">
    <location>
        <begin position="156"/>
        <end position="176"/>
    </location>
</feature>
<dbReference type="PROSITE" id="PS00263">
    <property type="entry name" value="NATRIURETIC_PEPTIDE"/>
    <property type="match status" value="1"/>
</dbReference>
<accession>A0A8C4YLJ3</accession>